<dbReference type="EMBL" id="KI292173">
    <property type="protein sequence ID" value="ESA06023.1"/>
    <property type="molecule type" value="Genomic_DNA"/>
</dbReference>
<reference evidence="1" key="1">
    <citation type="submission" date="2013-07" db="EMBL/GenBank/DDBJ databases">
        <title>The genome of an arbuscular mycorrhizal fungus provides insights into the evolution of the oldest plant symbiosis.</title>
        <authorList>
            <consortium name="DOE Joint Genome Institute"/>
            <person name="Tisserant E."/>
            <person name="Malbreil M."/>
            <person name="Kuo A."/>
            <person name="Kohler A."/>
            <person name="Symeonidi A."/>
            <person name="Balestrini R."/>
            <person name="Charron P."/>
            <person name="Duensing N."/>
            <person name="Frei-dit-Frey N."/>
            <person name="Gianinazzi-Pearson V."/>
            <person name="Gilbert B."/>
            <person name="Handa Y."/>
            <person name="Hijri M."/>
            <person name="Kaul R."/>
            <person name="Kawaguchi M."/>
            <person name="Krajinski F."/>
            <person name="Lammers P."/>
            <person name="Lapierre D."/>
            <person name="Masclaux F.G."/>
            <person name="Murat C."/>
            <person name="Morin E."/>
            <person name="Ndikumana S."/>
            <person name="Pagni M."/>
            <person name="Petitpierre D."/>
            <person name="Requena N."/>
            <person name="Rosikiewicz P."/>
            <person name="Riley R."/>
            <person name="Saito K."/>
            <person name="San Clemente H."/>
            <person name="Shapiro H."/>
            <person name="van Tuinen D."/>
            <person name="Becard G."/>
            <person name="Bonfante P."/>
            <person name="Paszkowski U."/>
            <person name="Shachar-Hill Y."/>
            <person name="Young J.P."/>
            <person name="Sanders I.R."/>
            <person name="Henrissat B."/>
            <person name="Rensing S.A."/>
            <person name="Grigoriev I.V."/>
            <person name="Corradi N."/>
            <person name="Roux C."/>
            <person name="Martin F."/>
        </authorList>
    </citation>
    <scope>NUCLEOTIDE SEQUENCE</scope>
    <source>
        <strain evidence="1">DAOM 197198</strain>
    </source>
</reference>
<dbReference type="HOGENOM" id="CLU_2850835_0_0_1"/>
<accession>U9TIB2</accession>
<organism evidence="1">
    <name type="scientific">Rhizophagus irregularis (strain DAOM 181602 / DAOM 197198 / MUCL 43194)</name>
    <name type="common">Arbuscular mycorrhizal fungus</name>
    <name type="synonym">Glomus intraradices</name>
    <dbReference type="NCBI Taxonomy" id="747089"/>
    <lineage>
        <taxon>Eukaryota</taxon>
        <taxon>Fungi</taxon>
        <taxon>Fungi incertae sedis</taxon>
        <taxon>Mucoromycota</taxon>
        <taxon>Glomeromycotina</taxon>
        <taxon>Glomeromycetes</taxon>
        <taxon>Glomerales</taxon>
        <taxon>Glomeraceae</taxon>
        <taxon>Rhizophagus</taxon>
    </lineage>
</organism>
<sequence length="65" mass="7547">MLKGSKIYQIEVFSKQILFLSSIFGIVINGLNSSFDKFSVIDNLLKFWNVRSMMEMKIIVELIDN</sequence>
<name>U9TIB2_RHIID</name>
<gene>
    <name evidence="1" type="ORF">GLOINDRAFT_34719</name>
</gene>
<proteinExistence type="predicted"/>
<protein>
    <submittedName>
        <fullName evidence="1">Uncharacterized protein</fullName>
    </submittedName>
</protein>
<evidence type="ECO:0000313" key="1">
    <source>
        <dbReference type="EMBL" id="ESA06023.1"/>
    </source>
</evidence>
<dbReference type="AlphaFoldDB" id="U9TIB2"/>